<dbReference type="Pfam" id="PF04134">
    <property type="entry name" value="DCC1-like"/>
    <property type="match status" value="1"/>
</dbReference>
<feature type="transmembrane region" description="Helical" evidence="1">
    <location>
        <begin position="258"/>
        <end position="277"/>
    </location>
</feature>
<keyword evidence="1" id="KW-1133">Transmembrane helix</keyword>
<dbReference type="GO" id="GO:0015035">
    <property type="term" value="F:protein-disulfide reductase activity"/>
    <property type="evidence" value="ECO:0007669"/>
    <property type="project" value="InterPro"/>
</dbReference>
<accession>A0A2S5A9A4</accession>
<dbReference type="Proteomes" id="UP000236893">
    <property type="component" value="Unassembled WGS sequence"/>
</dbReference>
<dbReference type="RefSeq" id="WP_103787054.1">
    <property type="nucleotide sequence ID" value="NZ_PQVF01000001.1"/>
</dbReference>
<evidence type="ECO:0000313" key="2">
    <source>
        <dbReference type="EMBL" id="POY38952.1"/>
    </source>
</evidence>
<feature type="transmembrane region" description="Helical" evidence="1">
    <location>
        <begin position="198"/>
        <end position="222"/>
    </location>
</feature>
<evidence type="ECO:0000313" key="3">
    <source>
        <dbReference type="Proteomes" id="UP000236893"/>
    </source>
</evidence>
<sequence>MKTLLNKIIVYDSNCKVCTGLKDKLLRLTSIDEKRVVAFAHLNDELIRKIDPDRFKNAMALIDVQNGDTMYGSEAIAYIFSTKSQLIEKGLSLKPAYRLFNFLYQTLAYNRYIIATPKSQFACDCFPDKVIRFRIAYILIATSLSVLLTCLFGISLRGFFPTLSNSQAAMQMLLMAGTGWVIQIGLAAICLRDKAIDYIGHLASIMVVGLLILVPWMIFHFITGVNLYYLPLISVLFSSLYMFYMHLTRIKHLALSQFWTISWFILLQSSAAFWIYYYHFNY</sequence>
<name>A0A2S5A9A4_9SPHI</name>
<feature type="transmembrane region" description="Helical" evidence="1">
    <location>
        <begin position="228"/>
        <end position="246"/>
    </location>
</feature>
<comment type="caution">
    <text evidence="2">The sequence shown here is derived from an EMBL/GenBank/DDBJ whole genome shotgun (WGS) entry which is preliminary data.</text>
</comment>
<dbReference type="AlphaFoldDB" id="A0A2S5A9A4"/>
<keyword evidence="3" id="KW-1185">Reference proteome</keyword>
<organism evidence="2 3">
    <name type="scientific">Solitalea longa</name>
    <dbReference type="NCBI Taxonomy" id="2079460"/>
    <lineage>
        <taxon>Bacteria</taxon>
        <taxon>Pseudomonadati</taxon>
        <taxon>Bacteroidota</taxon>
        <taxon>Sphingobacteriia</taxon>
        <taxon>Sphingobacteriales</taxon>
        <taxon>Sphingobacteriaceae</taxon>
        <taxon>Solitalea</taxon>
    </lineage>
</organism>
<proteinExistence type="predicted"/>
<dbReference type="EMBL" id="PQVF01000001">
    <property type="protein sequence ID" value="POY38952.1"/>
    <property type="molecule type" value="Genomic_DNA"/>
</dbReference>
<dbReference type="OrthoDB" id="671850at2"/>
<evidence type="ECO:0000256" key="1">
    <source>
        <dbReference type="SAM" id="Phobius"/>
    </source>
</evidence>
<gene>
    <name evidence="2" type="ORF">C3K47_00160</name>
</gene>
<feature type="transmembrane region" description="Helical" evidence="1">
    <location>
        <begin position="135"/>
        <end position="156"/>
    </location>
</feature>
<protein>
    <recommendedName>
        <fullName evidence="4">DUF393 domain-containing protein</fullName>
    </recommendedName>
</protein>
<feature type="transmembrane region" description="Helical" evidence="1">
    <location>
        <begin position="168"/>
        <end position="191"/>
    </location>
</feature>
<evidence type="ECO:0008006" key="4">
    <source>
        <dbReference type="Google" id="ProtNLM"/>
    </source>
</evidence>
<keyword evidence="1" id="KW-0472">Membrane</keyword>
<dbReference type="InterPro" id="IPR007263">
    <property type="entry name" value="DCC1-like"/>
</dbReference>
<reference evidence="2 3" key="1">
    <citation type="submission" date="2018-01" db="EMBL/GenBank/DDBJ databases">
        <authorList>
            <person name="Gaut B.S."/>
            <person name="Morton B.R."/>
            <person name="Clegg M.T."/>
            <person name="Duvall M.R."/>
        </authorList>
    </citation>
    <scope>NUCLEOTIDE SEQUENCE [LARGE SCALE GENOMIC DNA]</scope>
    <source>
        <strain evidence="2 3">HR-AV</strain>
    </source>
</reference>
<keyword evidence="1" id="KW-0812">Transmembrane</keyword>